<dbReference type="InParanoid" id="Q9RY99"/>
<dbReference type="AlphaFoldDB" id="Q9RY99"/>
<gene>
    <name evidence="1" type="ordered locus">DR_0051</name>
</gene>
<dbReference type="GO" id="GO:0051537">
    <property type="term" value="F:2 iron, 2 sulfur cluster binding"/>
    <property type="evidence" value="ECO:0000318"/>
    <property type="project" value="GO_Central"/>
</dbReference>
<dbReference type="GO" id="GO:0005506">
    <property type="term" value="F:iron ion binding"/>
    <property type="evidence" value="ECO:0000318"/>
    <property type="project" value="GO_Central"/>
</dbReference>
<sequence length="118" mass="12912">MTPAAREQICALGGVLRISLEPGGCCGTAYAFALTRQENDMVFSEESVELRFSPEAASVLYGATLDYGDRLKPPRFRVLNNPNTPLRCACNRSFGQPFPGRATPDCRASCPMPWKARP</sequence>
<dbReference type="NCBIfam" id="TIGR00049">
    <property type="entry name" value="iron-sulfur cluster assembly accessory protein"/>
    <property type="match status" value="1"/>
</dbReference>
<dbReference type="GO" id="GO:0051604">
    <property type="term" value="P:protein maturation"/>
    <property type="evidence" value="ECO:0000318"/>
    <property type="project" value="GO_Central"/>
</dbReference>
<reference evidence="1 2" key="1">
    <citation type="journal article" date="1999" name="Science">
        <title>Genome sequence of the radioresistant bacterium Deinococcus radiodurans R1.</title>
        <authorList>
            <person name="White O."/>
            <person name="Eisen J.A."/>
            <person name="Heidelberg J.F."/>
            <person name="Hickey E.K."/>
            <person name="Peterson J.D."/>
            <person name="Dodson R.J."/>
            <person name="Haft D.H."/>
            <person name="Gwinn M.L."/>
            <person name="Nelson W.C."/>
            <person name="Richardson D.L."/>
            <person name="Moffat K.S."/>
            <person name="Qin H."/>
            <person name="Jiang L."/>
            <person name="Pamphile W."/>
            <person name="Crosby M."/>
            <person name="Shen M."/>
            <person name="Vamathevan J.J."/>
            <person name="Lam P."/>
            <person name="McDonald L."/>
            <person name="Utterback T."/>
            <person name="Zalewski C."/>
            <person name="Makarova K.S."/>
            <person name="Aravind L."/>
            <person name="Daly M.J."/>
            <person name="Minton K.W."/>
            <person name="Fleischmann R.D."/>
            <person name="Ketchum K.A."/>
            <person name="Nelson K.E."/>
            <person name="Salzberg S."/>
            <person name="Smith H.O."/>
            <person name="Venter J.C."/>
            <person name="Fraser C.M."/>
        </authorList>
    </citation>
    <scope>NUCLEOTIDE SEQUENCE [LARGE SCALE GENOMIC DNA]</scope>
    <source>
        <strain evidence="2">ATCC 13939 / DSM 20539 / JCM 16871 / LMG 4051 / NBRC 15346 / NCIMB 9279 / R1 / VKM B-1422</strain>
    </source>
</reference>
<dbReference type="GO" id="GO:0016226">
    <property type="term" value="P:iron-sulfur cluster assembly"/>
    <property type="evidence" value="ECO:0000318"/>
    <property type="project" value="GO_Central"/>
</dbReference>
<dbReference type="STRING" id="243230.DR_0051"/>
<dbReference type="InterPro" id="IPR016092">
    <property type="entry name" value="ATAP"/>
</dbReference>
<dbReference type="EnsemblBacteria" id="AAF09642">
    <property type="protein sequence ID" value="AAF09642"/>
    <property type="gene ID" value="DR_0051"/>
</dbReference>
<name>Q9RY99_DEIRA</name>
<dbReference type="InterPro" id="IPR035903">
    <property type="entry name" value="HesB-like_dom_sf"/>
</dbReference>
<dbReference type="PaxDb" id="243230-DR_0051"/>
<dbReference type="EMBL" id="AE000513">
    <property type="protein sequence ID" value="AAF09642.1"/>
    <property type="molecule type" value="Genomic_DNA"/>
</dbReference>
<dbReference type="GO" id="GO:0051539">
    <property type="term" value="F:4 iron, 4 sulfur cluster binding"/>
    <property type="evidence" value="ECO:0000318"/>
    <property type="project" value="GO_Central"/>
</dbReference>
<dbReference type="PANTHER" id="PTHR43011:SF1">
    <property type="entry name" value="IRON-SULFUR CLUSTER ASSEMBLY 2 HOMOLOG, MITOCHONDRIAL"/>
    <property type="match status" value="1"/>
</dbReference>
<evidence type="ECO:0000313" key="2">
    <source>
        <dbReference type="Proteomes" id="UP000002524"/>
    </source>
</evidence>
<dbReference type="KEGG" id="dra:DR_0051"/>
<dbReference type="eggNOG" id="COG0316">
    <property type="taxonomic scope" value="Bacteria"/>
</dbReference>
<dbReference type="PIR" id="A75566">
    <property type="entry name" value="A75566"/>
</dbReference>
<protein>
    <submittedName>
        <fullName evidence="1">HesB/YadR/YfhF family protein</fullName>
    </submittedName>
</protein>
<keyword evidence="2" id="KW-1185">Reference proteome</keyword>
<dbReference type="Proteomes" id="UP000002524">
    <property type="component" value="Chromosome 1"/>
</dbReference>
<dbReference type="PANTHER" id="PTHR43011">
    <property type="entry name" value="IRON-SULFUR CLUSTER ASSEMBLY 2 HOMOLOG, MITOCHONDRIAL"/>
    <property type="match status" value="1"/>
</dbReference>
<accession>Q9RY99</accession>
<dbReference type="SUPFAM" id="SSF89360">
    <property type="entry name" value="HesB-like domain"/>
    <property type="match status" value="1"/>
</dbReference>
<proteinExistence type="predicted"/>
<dbReference type="OrthoDB" id="9801228at2"/>
<organism evidence="1 2">
    <name type="scientific">Deinococcus radiodurans (strain ATCC 13939 / DSM 20539 / JCM 16871 / CCUG 27074 / LMG 4051 / NBRC 15346 / NCIMB 9279 / VKM B-1422 / R1)</name>
    <dbReference type="NCBI Taxonomy" id="243230"/>
    <lineage>
        <taxon>Bacteria</taxon>
        <taxon>Thermotogati</taxon>
        <taxon>Deinococcota</taxon>
        <taxon>Deinococci</taxon>
        <taxon>Deinococcales</taxon>
        <taxon>Deinococcaceae</taxon>
        <taxon>Deinococcus</taxon>
    </lineage>
</organism>
<dbReference type="Gene3D" id="2.60.300.12">
    <property type="entry name" value="HesB-like domain"/>
    <property type="match status" value="1"/>
</dbReference>
<dbReference type="FunFam" id="2.60.300.12:FF:000013">
    <property type="entry name" value="Iron-sulfur assembly protein 2"/>
    <property type="match status" value="1"/>
</dbReference>
<dbReference type="HOGENOM" id="CLU_146529_0_0_0"/>
<evidence type="ECO:0000313" key="1">
    <source>
        <dbReference type="EMBL" id="AAF09642.1"/>
    </source>
</evidence>